<feature type="compositionally biased region" description="Pro residues" evidence="6">
    <location>
        <begin position="311"/>
        <end position="329"/>
    </location>
</feature>
<feature type="transmembrane region" description="Helical" evidence="7">
    <location>
        <begin position="237"/>
        <end position="258"/>
    </location>
</feature>
<dbReference type="GO" id="GO:0005856">
    <property type="term" value="C:cytoskeleton"/>
    <property type="evidence" value="ECO:0007669"/>
    <property type="project" value="UniProtKB-SubCell"/>
</dbReference>
<feature type="compositionally biased region" description="Basic residues" evidence="6">
    <location>
        <begin position="129"/>
        <end position="142"/>
    </location>
</feature>
<dbReference type="GO" id="GO:0008064">
    <property type="term" value="P:regulation of actin polymerization or depolymerization"/>
    <property type="evidence" value="ECO:0007669"/>
    <property type="project" value="TreeGrafter"/>
</dbReference>
<dbReference type="GO" id="GO:0044877">
    <property type="term" value="F:protein-containing complex binding"/>
    <property type="evidence" value="ECO:0007669"/>
    <property type="project" value="InterPro"/>
</dbReference>
<dbReference type="GO" id="GO:0031209">
    <property type="term" value="C:SCAR complex"/>
    <property type="evidence" value="ECO:0007669"/>
    <property type="project" value="InterPro"/>
</dbReference>
<evidence type="ECO:0000256" key="1">
    <source>
        <dbReference type="ARBA" id="ARBA00004245"/>
    </source>
</evidence>
<keyword evidence="4" id="KW-0175">Coiled coil</keyword>
<evidence type="ECO:0000256" key="7">
    <source>
        <dbReference type="SAM" id="Phobius"/>
    </source>
</evidence>
<sequence length="364" mass="39158">MSVQEDPVQREIHQDWANREYIEVITSSIKKIADFLNSFGDDARGSAYPAPQLDPGVELQGHPSGRAVPAAPWNPAPETGWHPTGDGYVTSEHGPVPVPQGDPTSVAVGDGYPASPLGPGAELQGGHTGPRRAMRQAKRGKSSQRTSEILKEILKELEGAQGADGEAVKQEAFPRGNTLPGSEGATEAAQATVPPVLSEPGEARHTGVFQFFRENPGAAGERTASASDGAAVRKHCLVSTAAILGSLLFVMLLCCGVIRLRRKRQQRLSAASEARAPRRAQRQRPPPVPGRVQRTRPPPASWLQRDQPSTLQPPQPPWTPPPRPPPPSRPSYEGWGRPPRRAGQRGGEDWQPSGSFAERHAFSE</sequence>
<evidence type="ECO:0000313" key="9">
    <source>
        <dbReference type="Proteomes" id="UP000694521"/>
    </source>
</evidence>
<comment type="subcellular location">
    <subcellularLocation>
        <location evidence="1">Cytoplasm</location>
        <location evidence="1">Cytoskeleton</location>
    </subcellularLocation>
</comment>
<protein>
    <submittedName>
        <fullName evidence="8">Uncharacterized protein</fullName>
    </submittedName>
</protein>
<dbReference type="GO" id="GO:0048870">
    <property type="term" value="P:cell motility"/>
    <property type="evidence" value="ECO:0007669"/>
    <property type="project" value="TreeGrafter"/>
</dbReference>
<organism evidence="8 9">
    <name type="scientific">Anser cygnoides</name>
    <name type="common">Swan goose</name>
    <dbReference type="NCBI Taxonomy" id="8845"/>
    <lineage>
        <taxon>Eukaryota</taxon>
        <taxon>Metazoa</taxon>
        <taxon>Chordata</taxon>
        <taxon>Craniata</taxon>
        <taxon>Vertebrata</taxon>
        <taxon>Euteleostomi</taxon>
        <taxon>Archelosauria</taxon>
        <taxon>Archosauria</taxon>
        <taxon>Dinosauria</taxon>
        <taxon>Saurischia</taxon>
        <taxon>Theropoda</taxon>
        <taxon>Coelurosauria</taxon>
        <taxon>Aves</taxon>
        <taxon>Neognathae</taxon>
        <taxon>Galloanserae</taxon>
        <taxon>Anseriformes</taxon>
        <taxon>Anatidae</taxon>
        <taxon>Anserinae</taxon>
        <taxon>Anser</taxon>
    </lineage>
</organism>
<accession>A0A8B9ER02</accession>
<evidence type="ECO:0000256" key="5">
    <source>
        <dbReference type="ARBA" id="ARBA00023212"/>
    </source>
</evidence>
<dbReference type="Ensembl" id="ENSACDT00005027615.1">
    <property type="protein sequence ID" value="ENSACDP00005023085.1"/>
    <property type="gene ID" value="ENSACDG00005016740.1"/>
</dbReference>
<dbReference type="Gene3D" id="1.20.5.110">
    <property type="match status" value="1"/>
</dbReference>
<keyword evidence="9" id="KW-1185">Reference proteome</keyword>
<keyword evidence="7" id="KW-1133">Transmembrane helix</keyword>
<evidence type="ECO:0000313" key="8">
    <source>
        <dbReference type="Ensembl" id="ENSACDP00005023085.1"/>
    </source>
</evidence>
<evidence type="ECO:0000256" key="6">
    <source>
        <dbReference type="SAM" id="MobiDB-lite"/>
    </source>
</evidence>
<name>A0A8B9ER02_ANSCY</name>
<feature type="region of interest" description="Disordered" evidence="6">
    <location>
        <begin position="173"/>
        <end position="201"/>
    </location>
</feature>
<comment type="similarity">
    <text evidence="2">Belongs to the BRK1 family.</text>
</comment>
<keyword evidence="5" id="KW-0206">Cytoskeleton</keyword>
<evidence type="ECO:0000256" key="4">
    <source>
        <dbReference type="ARBA" id="ARBA00023054"/>
    </source>
</evidence>
<feature type="region of interest" description="Disordered" evidence="6">
    <location>
        <begin position="269"/>
        <end position="364"/>
    </location>
</feature>
<dbReference type="GO" id="GO:0007015">
    <property type="term" value="P:actin filament organization"/>
    <property type="evidence" value="ECO:0007669"/>
    <property type="project" value="InterPro"/>
</dbReference>
<evidence type="ECO:0000256" key="2">
    <source>
        <dbReference type="ARBA" id="ARBA00005620"/>
    </source>
</evidence>
<keyword evidence="3" id="KW-0963">Cytoplasm</keyword>
<keyword evidence="7" id="KW-0812">Transmembrane</keyword>
<evidence type="ECO:0000256" key="3">
    <source>
        <dbReference type="ARBA" id="ARBA00022490"/>
    </source>
</evidence>
<keyword evidence="7" id="KW-0472">Membrane</keyword>
<proteinExistence type="inferred from homology"/>
<dbReference type="Ensembl" id="ENSACDT00005027610.1">
    <property type="protein sequence ID" value="ENSACDP00005023080.1"/>
    <property type="gene ID" value="ENSACDG00005016740.1"/>
</dbReference>
<reference evidence="8" key="1">
    <citation type="submission" date="2025-05" db="UniProtKB">
        <authorList>
            <consortium name="Ensembl"/>
        </authorList>
    </citation>
    <scope>IDENTIFICATION</scope>
</reference>
<dbReference type="PANTHER" id="PTHR33668">
    <property type="entry name" value="PROTEIN BRICK1"/>
    <property type="match status" value="1"/>
</dbReference>
<feature type="region of interest" description="Disordered" evidence="6">
    <location>
        <begin position="40"/>
        <end position="146"/>
    </location>
</feature>
<dbReference type="InterPro" id="IPR033378">
    <property type="entry name" value="BRICK1"/>
</dbReference>
<dbReference type="PANTHER" id="PTHR33668:SF1">
    <property type="entry name" value="PROTEIN BRICK1"/>
    <property type="match status" value="1"/>
</dbReference>
<dbReference type="AlphaFoldDB" id="A0A8B9ER02"/>
<dbReference type="Proteomes" id="UP000694521">
    <property type="component" value="Unplaced"/>
</dbReference>